<dbReference type="Proteomes" id="UP000092659">
    <property type="component" value="Chromosome"/>
</dbReference>
<sequence>MPELTDAERCFLGLVDELSAAPGVDVLHEERGPVDEYVGDADEAFQLLADELGISLDASLHRVYLRFEALSSHWAVERPDLYLTGEFSLRHVAAAMMVPGVEPAVDEPSEEEERLCAELFPFDEHPRGGGGTLAALRVPHGSTIPEVWYHHATRGTFRMDIGYPQYLETLLVTKGTYGWQYLFTDVRFDDIDFQGAAENIRNMLRVFPEIFPDHDYSGLRARLEART</sequence>
<gene>
    <name evidence="1" type="ORF">AVL59_30500</name>
    <name evidence="2" type="ORF">J2Z21_008552</name>
</gene>
<accession>A0A1B1B392</accession>
<proteinExistence type="predicted"/>
<dbReference type="EMBL" id="CP016279">
    <property type="protein sequence ID" value="ANP53284.1"/>
    <property type="molecule type" value="Genomic_DNA"/>
</dbReference>
<evidence type="ECO:0000313" key="3">
    <source>
        <dbReference type="Proteomes" id="UP000092659"/>
    </source>
</evidence>
<dbReference type="EMBL" id="JAGGLP010000031">
    <property type="protein sequence ID" value="MBP2055536.1"/>
    <property type="molecule type" value="Genomic_DNA"/>
</dbReference>
<dbReference type="RefSeq" id="WP_067310843.1">
    <property type="nucleotide sequence ID" value="NZ_CP016279.1"/>
</dbReference>
<reference evidence="1 3" key="1">
    <citation type="submission" date="2016-06" db="EMBL/GenBank/DDBJ databases">
        <title>Complete genome sequence of Streptomyces griseochromogenes ATCC 14511, the Blasticidin S producer.</title>
        <authorList>
            <person name="Wu L."/>
        </authorList>
    </citation>
    <scope>NUCLEOTIDE SEQUENCE [LARGE SCALE GENOMIC DNA]</scope>
    <source>
        <strain evidence="1 3">ATCC 14511</strain>
    </source>
</reference>
<evidence type="ECO:0000313" key="1">
    <source>
        <dbReference type="EMBL" id="ANP53284.1"/>
    </source>
</evidence>
<dbReference type="KEGG" id="sgs:AVL59_30500"/>
<dbReference type="STRING" id="68214.AVL59_30500"/>
<name>A0A1B1B392_9ACTN</name>
<evidence type="ECO:0000313" key="4">
    <source>
        <dbReference type="Proteomes" id="UP001519309"/>
    </source>
</evidence>
<reference evidence="2 4" key="2">
    <citation type="submission" date="2021-03" db="EMBL/GenBank/DDBJ databases">
        <title>Genomic Encyclopedia of Type Strains, Phase IV (KMG-IV): sequencing the most valuable type-strain genomes for metagenomic binning, comparative biology and taxonomic classification.</title>
        <authorList>
            <person name="Goeker M."/>
        </authorList>
    </citation>
    <scope>NUCLEOTIDE SEQUENCE [LARGE SCALE GENOMIC DNA]</scope>
    <source>
        <strain evidence="2 4">DSM 40499</strain>
    </source>
</reference>
<dbReference type="AlphaFoldDB" id="A0A1B1B392"/>
<dbReference type="OrthoDB" id="4234970at2"/>
<organism evidence="1 3">
    <name type="scientific">Streptomyces griseochromogenes</name>
    <dbReference type="NCBI Taxonomy" id="68214"/>
    <lineage>
        <taxon>Bacteria</taxon>
        <taxon>Bacillati</taxon>
        <taxon>Actinomycetota</taxon>
        <taxon>Actinomycetes</taxon>
        <taxon>Kitasatosporales</taxon>
        <taxon>Streptomycetaceae</taxon>
        <taxon>Streptomyces</taxon>
    </lineage>
</organism>
<evidence type="ECO:0000313" key="2">
    <source>
        <dbReference type="EMBL" id="MBP2055536.1"/>
    </source>
</evidence>
<dbReference type="Proteomes" id="UP001519309">
    <property type="component" value="Unassembled WGS sequence"/>
</dbReference>
<protein>
    <submittedName>
        <fullName evidence="1">Uncharacterized protein</fullName>
    </submittedName>
</protein>
<keyword evidence="4" id="KW-1185">Reference proteome</keyword>